<protein>
    <recommendedName>
        <fullName evidence="4">Ca3427-like PBP 2 domain-containing protein</fullName>
    </recommendedName>
</protein>
<reference evidence="5 6" key="1">
    <citation type="submission" date="2018-03" db="EMBL/GenBank/DDBJ databases">
        <title>Genomic Encyclopedia of Archaeal and Bacterial Type Strains, Phase II (KMG-II): from individual species to whole genera.</title>
        <authorList>
            <person name="Goeker M."/>
        </authorList>
    </citation>
    <scope>NUCLEOTIDE SEQUENCE [LARGE SCALE GENOMIC DNA]</scope>
    <source>
        <strain evidence="5 6">DSM 28057</strain>
    </source>
</reference>
<dbReference type="Pfam" id="PF22384">
    <property type="entry name" value="PBP2_Ca3427_like"/>
    <property type="match status" value="1"/>
</dbReference>
<name>A0A2P8ECU3_9BACT</name>
<evidence type="ECO:0000313" key="5">
    <source>
        <dbReference type="EMBL" id="PSL07299.1"/>
    </source>
</evidence>
<evidence type="ECO:0000256" key="3">
    <source>
        <dbReference type="ARBA" id="ARBA00022729"/>
    </source>
</evidence>
<dbReference type="PANTHER" id="PTHR30024">
    <property type="entry name" value="ALIPHATIC SULFONATES-BINDING PROTEIN-RELATED"/>
    <property type="match status" value="1"/>
</dbReference>
<keyword evidence="3" id="KW-0732">Signal</keyword>
<evidence type="ECO:0000313" key="6">
    <source>
        <dbReference type="Proteomes" id="UP000240708"/>
    </source>
</evidence>
<proteinExistence type="inferred from homology"/>
<dbReference type="GO" id="GO:0042597">
    <property type="term" value="C:periplasmic space"/>
    <property type="evidence" value="ECO:0007669"/>
    <property type="project" value="UniProtKB-SubCell"/>
</dbReference>
<dbReference type="OrthoDB" id="6191474at2"/>
<evidence type="ECO:0000256" key="2">
    <source>
        <dbReference type="ARBA" id="ARBA00010742"/>
    </source>
</evidence>
<comment type="subcellular location">
    <subcellularLocation>
        <location evidence="1">Periplasm</location>
    </subcellularLocation>
</comment>
<keyword evidence="6" id="KW-1185">Reference proteome</keyword>
<dbReference type="AlphaFoldDB" id="A0A2P8ECU3"/>
<dbReference type="RefSeq" id="WP_106565403.1">
    <property type="nucleotide sequence ID" value="NZ_PYGF01000001.1"/>
</dbReference>
<dbReference type="PANTHER" id="PTHR30024:SF47">
    <property type="entry name" value="TAURINE-BINDING PERIPLASMIC PROTEIN"/>
    <property type="match status" value="1"/>
</dbReference>
<comment type="caution">
    <text evidence="5">The sequence shown here is derived from an EMBL/GenBank/DDBJ whole genome shotgun (WGS) entry which is preliminary data.</text>
</comment>
<feature type="domain" description="Ca3427-like PBP 2" evidence="4">
    <location>
        <begin position="102"/>
        <end position="180"/>
    </location>
</feature>
<sequence length="292" mass="33399">MNKINIVGVPEHFNFPWIKLIERQPLLNEGIELVWHNESKGSGAMNKALRNGEVDIALILTESFIKDKIEGNPGKIIGWYVKSPLTWGIHTSSLCLIDQLSELKNQTFLISRFGSGSHLMAFLLAEREGWKPNQIKFEEIGNLEGAKKSFENPEPKLFLWEKFTTKPLVDQGLFKRISEIPTPWPCFVMAASENALNTKSETIRRIRDLVYKEARLLKTEPEAGRKISEFYGIGKDDIAAWMRSVYWAEDNNMNSTDLKKVIETLQKLQIIKNVEIKPNIFVDESLVNLLPT</sequence>
<dbReference type="SUPFAM" id="SSF53850">
    <property type="entry name" value="Periplasmic binding protein-like II"/>
    <property type="match status" value="1"/>
</dbReference>
<evidence type="ECO:0000259" key="4">
    <source>
        <dbReference type="Pfam" id="PF22384"/>
    </source>
</evidence>
<dbReference type="Proteomes" id="UP000240708">
    <property type="component" value="Unassembled WGS sequence"/>
</dbReference>
<dbReference type="InterPro" id="IPR054364">
    <property type="entry name" value="Ca3427-like_PBP2"/>
</dbReference>
<dbReference type="EMBL" id="PYGF01000001">
    <property type="protein sequence ID" value="PSL07299.1"/>
    <property type="molecule type" value="Genomic_DNA"/>
</dbReference>
<organism evidence="5 6">
    <name type="scientific">Cecembia rubra</name>
    <dbReference type="NCBI Taxonomy" id="1485585"/>
    <lineage>
        <taxon>Bacteria</taxon>
        <taxon>Pseudomonadati</taxon>
        <taxon>Bacteroidota</taxon>
        <taxon>Cytophagia</taxon>
        <taxon>Cytophagales</taxon>
        <taxon>Cyclobacteriaceae</taxon>
        <taxon>Cecembia</taxon>
    </lineage>
</organism>
<accession>A0A2P8ECU3</accession>
<comment type="similarity">
    <text evidence="2">Belongs to the bacterial solute-binding protein SsuA/TauA family.</text>
</comment>
<evidence type="ECO:0000256" key="1">
    <source>
        <dbReference type="ARBA" id="ARBA00004418"/>
    </source>
</evidence>
<dbReference type="Gene3D" id="3.40.190.10">
    <property type="entry name" value="Periplasmic binding protein-like II"/>
    <property type="match status" value="2"/>
</dbReference>
<gene>
    <name evidence="5" type="ORF">CLV48_101229</name>
</gene>